<feature type="compositionally biased region" description="Basic and acidic residues" evidence="1">
    <location>
        <begin position="208"/>
        <end position="224"/>
    </location>
</feature>
<sequence length="960" mass="108556">MEIESQLEDVKKRIKDLETCLEGSVDEDMANSMTEEDSGESSESVMFGTHAIPVARRNTVIGKPRVRECSDGASCMDSSGMDSGIVRPVMKTLYRQFLGTGNAETSVEEFRETLKALENLELEQKNSIVENCRKQRIEAYEQKDKRKTEDLDVLKNFIASGWSLLTAEGRKESPVGNGCETKGRSTAKIGHAKSGTDDESQQIKTFRHRMEDSRRREAKRDEMLHGAGGLEKSETSTLNVTDLERLKKEVKLELKAHEEAWRSQHARHVEDLVDKRAEKFISQQFKTFVAGTEKALSDMKSELSLVRNEMKCVDKARDGLQKEQENLRYETKRIRMEVHNACESLKDNDIRMEDCCHRISKLVADGAEIKEQIAELKCLDYRKFAKTVQADGFATKTELQAFKNEHEAISGRILIEGEKEKAVIMDRVEHLSQLYLGGLEDVKAEVLSLKVCLDSSSSARSELLLAEMKRRNKKFLQLESSMREKVETTAKLYEKYNMGLQKLKEEWSFAVENFQLENENPLLGTMARENIVQAGHTFQATRLEQTAIVNRIQNLEESVANLAKTSLCATNDPLIFTNIEKHHEVTQSELHRLDDQMRSTLRKLDHIDTNFDNEKYSSLRGELENLGQKVRDATKSRTVILDKMSEMGKKIRKIENTQNDFIRSIKEVRASASDLEKQITTWEPKYDTLTGQLKDMNERLATAESFMTLMGSDGGEGPETVEASSTTACVELLHTRVDTLEGRVEHVASATITNLRILDSKVEHYRVGVQSAIEGAALAESKCGVLGAEFVKVFRMLAARNGKLNDQMTGRKSPVKTECPTTKVHESCRHCKKSEEFPDDGQELENGFSTYGCSDIQRRHLGPTLNESSKAQSRSCSFIESYAESFYESGQNFKKQLASSKKLNLTSAGRKDHKIGCKSCQRTNIRLEAGRIHVNVCHRVAGANRKRPDNVLLEPQKPLY</sequence>
<dbReference type="InParanoid" id="D8T3G9"/>
<accession>D8T3G9</accession>
<dbReference type="eggNOG" id="ENOG502SVJ5">
    <property type="taxonomic scope" value="Eukaryota"/>
</dbReference>
<proteinExistence type="predicted"/>
<dbReference type="EMBL" id="GL377669">
    <property type="protein sequence ID" value="EFJ08826.1"/>
    <property type="molecule type" value="Genomic_DNA"/>
</dbReference>
<dbReference type="PANTHER" id="PTHR43941:SF5">
    <property type="entry name" value="ELKS_RAB6-INTERACTING_CAST FAMILY PROTEIN"/>
    <property type="match status" value="1"/>
</dbReference>
<feature type="region of interest" description="Disordered" evidence="1">
    <location>
        <begin position="23"/>
        <end position="45"/>
    </location>
</feature>
<dbReference type="Proteomes" id="UP000001514">
    <property type="component" value="Unassembled WGS sequence"/>
</dbReference>
<dbReference type="Gramene" id="EFJ08826">
    <property type="protein sequence ID" value="EFJ08826"/>
    <property type="gene ID" value="SELMODRAFT_428630"/>
</dbReference>
<organism evidence="3">
    <name type="scientific">Selaginella moellendorffii</name>
    <name type="common">Spikemoss</name>
    <dbReference type="NCBI Taxonomy" id="88036"/>
    <lineage>
        <taxon>Eukaryota</taxon>
        <taxon>Viridiplantae</taxon>
        <taxon>Streptophyta</taxon>
        <taxon>Embryophyta</taxon>
        <taxon>Tracheophyta</taxon>
        <taxon>Lycopodiopsida</taxon>
        <taxon>Selaginellales</taxon>
        <taxon>Selaginellaceae</taxon>
        <taxon>Selaginella</taxon>
    </lineage>
</organism>
<gene>
    <name evidence="2" type="ORF">SELMODRAFT_428630</name>
</gene>
<feature type="compositionally biased region" description="Acidic residues" evidence="1">
    <location>
        <begin position="24"/>
        <end position="40"/>
    </location>
</feature>
<dbReference type="PANTHER" id="PTHR43941">
    <property type="entry name" value="STRUCTURAL MAINTENANCE OF CHROMOSOMES PROTEIN 2"/>
    <property type="match status" value="1"/>
</dbReference>
<dbReference type="Gene3D" id="1.10.287.1490">
    <property type="match status" value="1"/>
</dbReference>
<name>D8T3G9_SELML</name>
<keyword evidence="3" id="KW-1185">Reference proteome</keyword>
<reference evidence="2 3" key="1">
    <citation type="journal article" date="2011" name="Science">
        <title>The Selaginella genome identifies genetic changes associated with the evolution of vascular plants.</title>
        <authorList>
            <person name="Banks J.A."/>
            <person name="Nishiyama T."/>
            <person name="Hasebe M."/>
            <person name="Bowman J.L."/>
            <person name="Gribskov M."/>
            <person name="dePamphilis C."/>
            <person name="Albert V.A."/>
            <person name="Aono N."/>
            <person name="Aoyama T."/>
            <person name="Ambrose B.A."/>
            <person name="Ashton N.W."/>
            <person name="Axtell M.J."/>
            <person name="Barker E."/>
            <person name="Barker M.S."/>
            <person name="Bennetzen J.L."/>
            <person name="Bonawitz N.D."/>
            <person name="Chapple C."/>
            <person name="Cheng C."/>
            <person name="Correa L.G."/>
            <person name="Dacre M."/>
            <person name="DeBarry J."/>
            <person name="Dreyer I."/>
            <person name="Elias M."/>
            <person name="Engstrom E.M."/>
            <person name="Estelle M."/>
            <person name="Feng L."/>
            <person name="Finet C."/>
            <person name="Floyd S.K."/>
            <person name="Frommer W.B."/>
            <person name="Fujita T."/>
            <person name="Gramzow L."/>
            <person name="Gutensohn M."/>
            <person name="Harholt J."/>
            <person name="Hattori M."/>
            <person name="Heyl A."/>
            <person name="Hirai T."/>
            <person name="Hiwatashi Y."/>
            <person name="Ishikawa M."/>
            <person name="Iwata M."/>
            <person name="Karol K.G."/>
            <person name="Koehler B."/>
            <person name="Kolukisaoglu U."/>
            <person name="Kubo M."/>
            <person name="Kurata T."/>
            <person name="Lalonde S."/>
            <person name="Li K."/>
            <person name="Li Y."/>
            <person name="Litt A."/>
            <person name="Lyons E."/>
            <person name="Manning G."/>
            <person name="Maruyama T."/>
            <person name="Michael T.P."/>
            <person name="Mikami K."/>
            <person name="Miyazaki S."/>
            <person name="Morinaga S."/>
            <person name="Murata T."/>
            <person name="Mueller-Roeber B."/>
            <person name="Nelson D.R."/>
            <person name="Obara M."/>
            <person name="Oguri Y."/>
            <person name="Olmstead R.G."/>
            <person name="Onodera N."/>
            <person name="Petersen B.L."/>
            <person name="Pils B."/>
            <person name="Prigge M."/>
            <person name="Rensing S.A."/>
            <person name="Riano-Pachon D.M."/>
            <person name="Roberts A.W."/>
            <person name="Sato Y."/>
            <person name="Scheller H.V."/>
            <person name="Schulz B."/>
            <person name="Schulz C."/>
            <person name="Shakirov E.V."/>
            <person name="Shibagaki N."/>
            <person name="Shinohara N."/>
            <person name="Shippen D.E."/>
            <person name="Soerensen I."/>
            <person name="Sotooka R."/>
            <person name="Sugimoto N."/>
            <person name="Sugita M."/>
            <person name="Sumikawa N."/>
            <person name="Tanurdzic M."/>
            <person name="Theissen G."/>
            <person name="Ulvskov P."/>
            <person name="Wakazuki S."/>
            <person name="Weng J.K."/>
            <person name="Willats W.W."/>
            <person name="Wipf D."/>
            <person name="Wolf P.G."/>
            <person name="Yang L."/>
            <person name="Zimmer A.D."/>
            <person name="Zhu Q."/>
            <person name="Mitros T."/>
            <person name="Hellsten U."/>
            <person name="Loque D."/>
            <person name="Otillar R."/>
            <person name="Salamov A."/>
            <person name="Schmutz J."/>
            <person name="Shapiro H."/>
            <person name="Lindquist E."/>
            <person name="Lucas S."/>
            <person name="Rokhsar D."/>
            <person name="Grigoriev I.V."/>
        </authorList>
    </citation>
    <scope>NUCLEOTIDE SEQUENCE [LARGE SCALE GENOMIC DNA]</scope>
</reference>
<feature type="region of interest" description="Disordered" evidence="1">
    <location>
        <begin position="171"/>
        <end position="232"/>
    </location>
</feature>
<evidence type="ECO:0000256" key="1">
    <source>
        <dbReference type="SAM" id="MobiDB-lite"/>
    </source>
</evidence>
<evidence type="ECO:0000313" key="3">
    <source>
        <dbReference type="Proteomes" id="UP000001514"/>
    </source>
</evidence>
<evidence type="ECO:0000313" key="2">
    <source>
        <dbReference type="EMBL" id="EFJ08826.1"/>
    </source>
</evidence>
<dbReference type="KEGG" id="smo:SELMODRAFT_428630"/>
<dbReference type="AlphaFoldDB" id="D8T3G9"/>
<dbReference type="HOGENOM" id="CLU_307851_0_0_1"/>
<protein>
    <submittedName>
        <fullName evidence="2">Uncharacterized protein</fullName>
    </submittedName>
</protein>